<dbReference type="RefSeq" id="WP_125247116.1">
    <property type="nucleotide sequence ID" value="NZ_RSEB01000002.1"/>
</dbReference>
<keyword evidence="9" id="KW-1185">Reference proteome</keyword>
<dbReference type="CDD" id="cd17535">
    <property type="entry name" value="REC_NarL-like"/>
    <property type="match status" value="1"/>
</dbReference>
<evidence type="ECO:0000313" key="9">
    <source>
        <dbReference type="Proteomes" id="UP000277256"/>
    </source>
</evidence>
<dbReference type="PROSITE" id="PS50043">
    <property type="entry name" value="HTH_LUXR_2"/>
    <property type="match status" value="1"/>
</dbReference>
<reference evidence="8 9" key="1">
    <citation type="submission" date="2018-12" db="EMBL/GenBank/DDBJ databases">
        <title>Glycomyces sp. YIM 121974 draft genome.</title>
        <authorList>
            <person name="Li Q."/>
        </authorList>
    </citation>
    <scope>NUCLEOTIDE SEQUENCE [LARGE SCALE GENOMIC DNA]</scope>
    <source>
        <strain evidence="8 9">YIM 121974</strain>
    </source>
</reference>
<dbReference type="Pfam" id="PF00072">
    <property type="entry name" value="Response_reg"/>
    <property type="match status" value="1"/>
</dbReference>
<dbReference type="AlphaFoldDB" id="A0A426V0S9"/>
<dbReference type="GO" id="GO:0006355">
    <property type="term" value="P:regulation of DNA-templated transcription"/>
    <property type="evidence" value="ECO:0007669"/>
    <property type="project" value="InterPro"/>
</dbReference>
<dbReference type="PANTHER" id="PTHR43214:SF24">
    <property type="entry name" value="TRANSCRIPTIONAL REGULATORY PROTEIN NARL-RELATED"/>
    <property type="match status" value="1"/>
</dbReference>
<evidence type="ECO:0000256" key="4">
    <source>
        <dbReference type="ARBA" id="ARBA00023163"/>
    </source>
</evidence>
<dbReference type="CDD" id="cd06170">
    <property type="entry name" value="LuxR_C_like"/>
    <property type="match status" value="1"/>
</dbReference>
<dbReference type="SUPFAM" id="SSF46894">
    <property type="entry name" value="C-terminal effector domain of the bipartite response regulators"/>
    <property type="match status" value="1"/>
</dbReference>
<dbReference type="Pfam" id="PF00196">
    <property type="entry name" value="GerE"/>
    <property type="match status" value="1"/>
</dbReference>
<dbReference type="GO" id="GO:0003677">
    <property type="term" value="F:DNA binding"/>
    <property type="evidence" value="ECO:0007669"/>
    <property type="project" value="UniProtKB-KW"/>
</dbReference>
<dbReference type="InterPro" id="IPR016032">
    <property type="entry name" value="Sig_transdc_resp-reg_C-effctor"/>
</dbReference>
<sequence length="220" mass="23488">MIRVLIVDDEALIRSGFELILDAAPDIEVVGAVTGSRAVAEAQRLRPDIVLLDIRMPDVDGLTVLRRLRALSSPPTVAMLTTFDNDEYVATALREGAAGFLLKDTRPAQLALQVRTLAADGVVLSPKVTATVVDGYLTARRRPAGADAVDALSDRERAVLVLLAEGMSNTDIAARLYLSVGTVKDHVSAILTKLRVANRVQAALVAQRAGLLDDDDGGRR</sequence>
<dbReference type="InterPro" id="IPR000792">
    <property type="entry name" value="Tscrpt_reg_LuxR_C"/>
</dbReference>
<dbReference type="PROSITE" id="PS00622">
    <property type="entry name" value="HTH_LUXR_1"/>
    <property type="match status" value="1"/>
</dbReference>
<gene>
    <name evidence="8" type="ORF">EIW28_07680</name>
</gene>
<feature type="domain" description="HTH luxR-type" evidence="6">
    <location>
        <begin position="145"/>
        <end position="210"/>
    </location>
</feature>
<accession>A0A426V0S9</accession>
<proteinExistence type="predicted"/>
<dbReference type="OrthoDB" id="9808843at2"/>
<keyword evidence="3 8" id="KW-0238">DNA-binding</keyword>
<dbReference type="PROSITE" id="PS50110">
    <property type="entry name" value="RESPONSE_REGULATORY"/>
    <property type="match status" value="1"/>
</dbReference>
<dbReference type="SUPFAM" id="SSF52172">
    <property type="entry name" value="CheY-like"/>
    <property type="match status" value="1"/>
</dbReference>
<evidence type="ECO:0000259" key="7">
    <source>
        <dbReference type="PROSITE" id="PS50110"/>
    </source>
</evidence>
<dbReference type="InterPro" id="IPR011006">
    <property type="entry name" value="CheY-like_superfamily"/>
</dbReference>
<dbReference type="SMART" id="SM00448">
    <property type="entry name" value="REC"/>
    <property type="match status" value="1"/>
</dbReference>
<feature type="domain" description="Response regulatory" evidence="7">
    <location>
        <begin position="3"/>
        <end position="118"/>
    </location>
</feature>
<evidence type="ECO:0000256" key="1">
    <source>
        <dbReference type="ARBA" id="ARBA00022553"/>
    </source>
</evidence>
<evidence type="ECO:0000256" key="5">
    <source>
        <dbReference type="PROSITE-ProRule" id="PRU00169"/>
    </source>
</evidence>
<feature type="modified residue" description="4-aspartylphosphate" evidence="5">
    <location>
        <position position="53"/>
    </location>
</feature>
<dbReference type="PANTHER" id="PTHR43214">
    <property type="entry name" value="TWO-COMPONENT RESPONSE REGULATOR"/>
    <property type="match status" value="1"/>
</dbReference>
<keyword evidence="1 5" id="KW-0597">Phosphoprotein</keyword>
<organism evidence="8 9">
    <name type="scientific">Glycomyces terrestris</name>
    <dbReference type="NCBI Taxonomy" id="2493553"/>
    <lineage>
        <taxon>Bacteria</taxon>
        <taxon>Bacillati</taxon>
        <taxon>Actinomycetota</taxon>
        <taxon>Actinomycetes</taxon>
        <taxon>Glycomycetales</taxon>
        <taxon>Glycomycetaceae</taxon>
        <taxon>Glycomyces</taxon>
    </lineage>
</organism>
<keyword evidence="2" id="KW-0805">Transcription regulation</keyword>
<comment type="caution">
    <text evidence="8">The sequence shown here is derived from an EMBL/GenBank/DDBJ whole genome shotgun (WGS) entry which is preliminary data.</text>
</comment>
<evidence type="ECO:0000259" key="6">
    <source>
        <dbReference type="PROSITE" id="PS50043"/>
    </source>
</evidence>
<evidence type="ECO:0000313" key="8">
    <source>
        <dbReference type="EMBL" id="RRS00437.1"/>
    </source>
</evidence>
<evidence type="ECO:0000256" key="3">
    <source>
        <dbReference type="ARBA" id="ARBA00023125"/>
    </source>
</evidence>
<name>A0A426V0S9_9ACTN</name>
<dbReference type="PRINTS" id="PR00038">
    <property type="entry name" value="HTHLUXR"/>
</dbReference>
<evidence type="ECO:0000256" key="2">
    <source>
        <dbReference type="ARBA" id="ARBA00023015"/>
    </source>
</evidence>
<dbReference type="InterPro" id="IPR058245">
    <property type="entry name" value="NreC/VraR/RcsB-like_REC"/>
</dbReference>
<dbReference type="Proteomes" id="UP000277256">
    <property type="component" value="Unassembled WGS sequence"/>
</dbReference>
<dbReference type="GO" id="GO:0000160">
    <property type="term" value="P:phosphorelay signal transduction system"/>
    <property type="evidence" value="ECO:0007669"/>
    <property type="project" value="InterPro"/>
</dbReference>
<dbReference type="InterPro" id="IPR001789">
    <property type="entry name" value="Sig_transdc_resp-reg_receiver"/>
</dbReference>
<dbReference type="SMART" id="SM00421">
    <property type="entry name" value="HTH_LUXR"/>
    <property type="match status" value="1"/>
</dbReference>
<protein>
    <submittedName>
        <fullName evidence="8">DNA-binding response regulator</fullName>
    </submittedName>
</protein>
<dbReference type="Gene3D" id="3.40.50.2300">
    <property type="match status" value="1"/>
</dbReference>
<dbReference type="InterPro" id="IPR039420">
    <property type="entry name" value="WalR-like"/>
</dbReference>
<dbReference type="EMBL" id="RSEB01000002">
    <property type="protein sequence ID" value="RRS00437.1"/>
    <property type="molecule type" value="Genomic_DNA"/>
</dbReference>
<keyword evidence="4" id="KW-0804">Transcription</keyword>